<reference evidence="3" key="1">
    <citation type="submission" date="2015-07" db="EMBL/GenBank/DDBJ databases">
        <authorList>
            <person name="Teixeira M.M."/>
            <person name="Souza R.C."/>
            <person name="Almeida L.G."/>
            <person name="Vicente V.A."/>
            <person name="de Hoog S."/>
            <person name="Bocca A.L."/>
            <person name="de Almeida S.R."/>
            <person name="Vasconcelos A.T."/>
            <person name="Felipe M.S."/>
        </authorList>
    </citation>
    <scope>NUCLEOTIDE SEQUENCE [LARGE SCALE GENOMIC DNA]</scope>
    <source>
        <strain evidence="3">KSF</strain>
    </source>
</reference>
<feature type="compositionally biased region" description="Acidic residues" evidence="1">
    <location>
        <begin position="625"/>
        <end position="656"/>
    </location>
</feature>
<dbReference type="AlphaFoldDB" id="A0A1C1CN75"/>
<feature type="compositionally biased region" description="Acidic residues" evidence="1">
    <location>
        <begin position="678"/>
        <end position="692"/>
    </location>
</feature>
<dbReference type="Proteomes" id="UP000094526">
    <property type="component" value="Unassembled WGS sequence"/>
</dbReference>
<feature type="region of interest" description="Disordered" evidence="1">
    <location>
        <begin position="300"/>
        <end position="361"/>
    </location>
</feature>
<sequence>MDPSRAPGSRPRRSALPVNRRAAFQANPRHAPIPVTPEEQRQRLTAMRNQIGYPDILDATLRFHLMHVTVNWDVDRAVMHYWETENAANAPPARPRSGVRTDSTVERERRRTVHRMQRRLRSGQPARLPEEMTLAPEDGGQQGVPQAPAPLSAERATTNAVMMTMFNQHRFNRADAAADIDRRNGYYNGIVDEIARLRSRPDGQMARDERLALFLSITATNSVFAAQEFLSRHRWDIAAAIDEWIRTGRIPLAFPPFKSLRSGRPNTNHGLRGVNANWPRRVMHGTIPESRAELDAFDRYNADPDKPIRTPHQPYDDEDQVDSDIEDAHSNPVKNGARTRGLPLDASTPVPGQEYTDVGRGRKRKRIPAGFVINPDRTPARLHCPDPTKLYIETITKGKYKIRYFEGRCRIKGAAKGQKRDWPFLWDDENADTTKGVEFDWHDKEHLAKLNRWRNNAYTEITGSTVREPVGDKFNKYEQDWLREQEAMALEEKYHQLAQRGAAADFRNGNNFPMGMSDQEVQDLTQRFNATFAGKSKYDKVIYRCNRLPPRPDGSFPAGAFRYTRQTVTKDMRHVGTVPRPARTATVIKQQRHRILNLAKHFMFSYEWKESYGVEDEIDLVDESDSDFVDDDDDDDDDDQGGDDDGDDDDDDDDDGTGAGASGGGSGGGAAGDANNGNEDDDEDDDDDDDAPPADAADGTATGGAGDRNDAVDILQDFLSKKRKR</sequence>
<name>A0A1C1CN75_9EURO</name>
<comment type="caution">
    <text evidence="2">The sequence shown here is derived from an EMBL/GenBank/DDBJ whole genome shotgun (WGS) entry which is preliminary data.</text>
</comment>
<gene>
    <name evidence="2" type="ORF">CLCR_06742</name>
</gene>
<dbReference type="EMBL" id="LGRB01000010">
    <property type="protein sequence ID" value="OCT49964.1"/>
    <property type="molecule type" value="Genomic_DNA"/>
</dbReference>
<feature type="compositionally biased region" description="Acidic residues" evidence="1">
    <location>
        <begin position="316"/>
        <end position="325"/>
    </location>
</feature>
<proteinExistence type="predicted"/>
<evidence type="ECO:0000313" key="3">
    <source>
        <dbReference type="Proteomes" id="UP000094526"/>
    </source>
</evidence>
<evidence type="ECO:0000256" key="1">
    <source>
        <dbReference type="SAM" id="MobiDB-lite"/>
    </source>
</evidence>
<feature type="region of interest" description="Disordered" evidence="1">
    <location>
        <begin position="87"/>
        <end position="148"/>
    </location>
</feature>
<dbReference type="VEuPathDB" id="FungiDB:G647_08875"/>
<protein>
    <submittedName>
        <fullName evidence="2">Uncharacterized protein</fullName>
    </submittedName>
</protein>
<dbReference type="VEuPathDB" id="FungiDB:CLCR_06742"/>
<dbReference type="OrthoDB" id="4147016at2759"/>
<organism evidence="2 3">
    <name type="scientific">Cladophialophora carrionii</name>
    <dbReference type="NCBI Taxonomy" id="86049"/>
    <lineage>
        <taxon>Eukaryota</taxon>
        <taxon>Fungi</taxon>
        <taxon>Dikarya</taxon>
        <taxon>Ascomycota</taxon>
        <taxon>Pezizomycotina</taxon>
        <taxon>Eurotiomycetes</taxon>
        <taxon>Chaetothyriomycetidae</taxon>
        <taxon>Chaetothyriales</taxon>
        <taxon>Herpotrichiellaceae</taxon>
        <taxon>Cladophialophora</taxon>
    </lineage>
</organism>
<feature type="compositionally biased region" description="Basic residues" evidence="1">
    <location>
        <begin position="110"/>
        <end position="121"/>
    </location>
</feature>
<feature type="compositionally biased region" description="Gly residues" evidence="1">
    <location>
        <begin position="657"/>
        <end position="671"/>
    </location>
</feature>
<dbReference type="STRING" id="86049.A0A1C1CN75"/>
<keyword evidence="3" id="KW-1185">Reference proteome</keyword>
<accession>A0A1C1CN75</accession>
<evidence type="ECO:0000313" key="2">
    <source>
        <dbReference type="EMBL" id="OCT49964.1"/>
    </source>
</evidence>
<dbReference type="eggNOG" id="ENOG502RAF7">
    <property type="taxonomic scope" value="Eukaryota"/>
</dbReference>
<feature type="region of interest" description="Disordered" evidence="1">
    <location>
        <begin position="625"/>
        <end position="710"/>
    </location>
</feature>